<sequence length="111" mass="12492">MGNISYYIQTFHECNRANRTQNTTVRTFQIHHFGGGRVERKATGEYTLLLPVHIGSGIECHGSKLSGALMPDKSRLEKGPSFFMMHAISIMRMTPDFNAIVEKGDKLHCSH</sequence>
<dbReference type="EMBL" id="JAHDVG010000474">
    <property type="protein sequence ID" value="KAH1177566.1"/>
    <property type="molecule type" value="Genomic_DNA"/>
</dbReference>
<dbReference type="AlphaFoldDB" id="A0A9D3XDC4"/>
<organism evidence="1 2">
    <name type="scientific">Mauremys mutica</name>
    <name type="common">yellowpond turtle</name>
    <dbReference type="NCBI Taxonomy" id="74926"/>
    <lineage>
        <taxon>Eukaryota</taxon>
        <taxon>Metazoa</taxon>
        <taxon>Chordata</taxon>
        <taxon>Craniata</taxon>
        <taxon>Vertebrata</taxon>
        <taxon>Euteleostomi</taxon>
        <taxon>Archelosauria</taxon>
        <taxon>Testudinata</taxon>
        <taxon>Testudines</taxon>
        <taxon>Cryptodira</taxon>
        <taxon>Durocryptodira</taxon>
        <taxon>Testudinoidea</taxon>
        <taxon>Geoemydidae</taxon>
        <taxon>Geoemydinae</taxon>
        <taxon>Mauremys</taxon>
    </lineage>
</organism>
<dbReference type="Proteomes" id="UP000827986">
    <property type="component" value="Unassembled WGS sequence"/>
</dbReference>
<comment type="caution">
    <text evidence="1">The sequence shown here is derived from an EMBL/GenBank/DDBJ whole genome shotgun (WGS) entry which is preliminary data.</text>
</comment>
<protein>
    <submittedName>
        <fullName evidence="1">Uncharacterized protein</fullName>
    </submittedName>
</protein>
<keyword evidence="2" id="KW-1185">Reference proteome</keyword>
<evidence type="ECO:0000313" key="1">
    <source>
        <dbReference type="EMBL" id="KAH1177566.1"/>
    </source>
</evidence>
<reference evidence="1" key="1">
    <citation type="submission" date="2021-09" db="EMBL/GenBank/DDBJ databases">
        <title>The genome of Mauremys mutica provides insights into the evolution of semi-aquatic lifestyle.</title>
        <authorList>
            <person name="Gong S."/>
            <person name="Gao Y."/>
        </authorList>
    </citation>
    <scope>NUCLEOTIDE SEQUENCE</scope>
    <source>
        <strain evidence="1">MM-2020</strain>
        <tissue evidence="1">Muscle</tissue>
    </source>
</reference>
<name>A0A9D3XDC4_9SAUR</name>
<gene>
    <name evidence="1" type="ORF">KIL84_011268</name>
</gene>
<accession>A0A9D3XDC4</accession>
<proteinExistence type="predicted"/>
<evidence type="ECO:0000313" key="2">
    <source>
        <dbReference type="Proteomes" id="UP000827986"/>
    </source>
</evidence>